<proteinExistence type="predicted"/>
<dbReference type="AlphaFoldDB" id="A0A101H0R1"/>
<evidence type="ECO:0000313" key="1">
    <source>
        <dbReference type="EMBL" id="HCO69996.1"/>
    </source>
</evidence>
<reference evidence="4 5" key="2">
    <citation type="journal article" date="2015" name="MBio">
        <title>Genome-Resolved Metagenomic Analysis Reveals Roles for Candidate Phyla and Other Microbial Community Members in Biogeochemical Transformations in Oil Reservoirs.</title>
        <authorList>
            <person name="Hu P."/>
            <person name="Tom L."/>
            <person name="Singh A."/>
            <person name="Thomas B.C."/>
            <person name="Baker B.J."/>
            <person name="Piceno Y.M."/>
            <person name="Andersen G.L."/>
            <person name="Banfield J.F."/>
        </authorList>
    </citation>
    <scope>NUCLEOTIDE SEQUENCE [LARGE SCALE GENOMIC DNA]</scope>
</reference>
<dbReference type="EMBL" id="DQBS01000127">
    <property type="protein sequence ID" value="HCO69996.1"/>
    <property type="molecule type" value="Genomic_DNA"/>
</dbReference>
<gene>
    <name evidence="1" type="ORF">DIT26_05355</name>
    <name evidence="2" type="ORF">XD86_0327</name>
    <name evidence="3" type="ORF">XE02_0605</name>
</gene>
<dbReference type="Proteomes" id="UP000264215">
    <property type="component" value="Unassembled WGS sequence"/>
</dbReference>
<evidence type="ECO:0000313" key="2">
    <source>
        <dbReference type="EMBL" id="KUK68206.1"/>
    </source>
</evidence>
<accession>A0A101H0R1</accession>
<reference evidence="2" key="1">
    <citation type="journal article" date="2015" name="MBio">
        <title>Genome-resolved metagenomic analysis reveals roles for candidate phyla and other microbial community members in biogeochemical transformations in oil reservoirs.</title>
        <authorList>
            <person name="Hu P."/>
            <person name="Tom L."/>
            <person name="Singh A."/>
            <person name="Thomas B.C."/>
            <person name="Baker B.J."/>
            <person name="Piceno Y.M."/>
            <person name="Andersen G.L."/>
            <person name="Banfield J.F."/>
        </authorList>
    </citation>
    <scope>NUCLEOTIDE SEQUENCE [LARGE SCALE GENOMIC DNA]</scope>
    <source>
        <strain evidence="2">46_47</strain>
        <strain evidence="3">46_70</strain>
    </source>
</reference>
<comment type="caution">
    <text evidence="2">The sequence shown here is derived from an EMBL/GenBank/DDBJ whole genome shotgun (WGS) entry which is preliminary data.</text>
</comment>
<evidence type="ECO:0000313" key="3">
    <source>
        <dbReference type="EMBL" id="KUK90270.1"/>
    </source>
</evidence>
<evidence type="ECO:0000313" key="6">
    <source>
        <dbReference type="Proteomes" id="UP000264215"/>
    </source>
</evidence>
<dbReference type="EMBL" id="LGGW01000042">
    <property type="protein sequence ID" value="KUK90270.1"/>
    <property type="molecule type" value="Genomic_DNA"/>
</dbReference>
<reference evidence="1 6" key="3">
    <citation type="journal article" date="2018" name="Nat. Biotechnol.">
        <title>A standardized bacterial taxonomy based on genome phylogeny substantially revises the tree of life.</title>
        <authorList>
            <person name="Parks D.H."/>
            <person name="Chuvochina M."/>
            <person name="Waite D.W."/>
            <person name="Rinke C."/>
            <person name="Skarshewski A."/>
            <person name="Chaumeil P.A."/>
            <person name="Hugenholtz P."/>
        </authorList>
    </citation>
    <scope>NUCLEOTIDE SEQUENCE [LARGE SCALE GENOMIC DNA]</scope>
    <source>
        <strain evidence="1">UBA9905</strain>
    </source>
</reference>
<name>A0A101H0R1_9BACT</name>
<evidence type="ECO:0000313" key="4">
    <source>
        <dbReference type="Proteomes" id="UP000054260"/>
    </source>
</evidence>
<evidence type="ECO:0000313" key="5">
    <source>
        <dbReference type="Proteomes" id="UP000055014"/>
    </source>
</evidence>
<organism evidence="2 4">
    <name type="scientific">Mesotoga infera</name>
    <dbReference type="NCBI Taxonomy" id="1236046"/>
    <lineage>
        <taxon>Bacteria</taxon>
        <taxon>Thermotogati</taxon>
        <taxon>Thermotogota</taxon>
        <taxon>Thermotogae</taxon>
        <taxon>Kosmotogales</taxon>
        <taxon>Kosmotogaceae</taxon>
        <taxon>Mesotoga</taxon>
    </lineage>
</organism>
<dbReference type="Proteomes" id="UP000054260">
    <property type="component" value="Unassembled WGS sequence"/>
</dbReference>
<protein>
    <submittedName>
        <fullName evidence="2">Uncharacterized protein</fullName>
    </submittedName>
</protein>
<sequence>MKQTPDFDRIQENMRAGSITGPGFLGDDERNLLDIISEDESKVKELGLTNEIIADKLEMLMKQGGKGFGSPVRVDDRFVVIVEESRGYIPCPFRHGHLSKKVNVNVRNIALKEEIDYSPISIHLIREHGFYQGKGSTYRLDPEMVAKILELI</sequence>
<dbReference type="EMBL" id="LGGH01000029">
    <property type="protein sequence ID" value="KUK68206.1"/>
    <property type="molecule type" value="Genomic_DNA"/>
</dbReference>
<dbReference type="Proteomes" id="UP000055014">
    <property type="component" value="Unassembled WGS sequence"/>
</dbReference>
<dbReference type="PATRIC" id="fig|1236046.5.peg.145"/>